<sequence length="100" mass="11390">MIKKTSKQTVVLFIVLAVTAAFTIYFLYFSETSPPLETVLPEFSVLSPDQQTRLAEVRKIKNISFDLGLLNDPFFKTLRDVEVPLQAQEPVGRQNPFLPF</sequence>
<gene>
    <name evidence="2" type="ORF">A2934_03360</name>
</gene>
<keyword evidence="1" id="KW-0472">Membrane</keyword>
<accession>A0A1G2L8N0</accession>
<comment type="caution">
    <text evidence="2">The sequence shown here is derived from an EMBL/GenBank/DDBJ whole genome shotgun (WGS) entry which is preliminary data.</text>
</comment>
<evidence type="ECO:0000256" key="1">
    <source>
        <dbReference type="SAM" id="Phobius"/>
    </source>
</evidence>
<proteinExistence type="predicted"/>
<evidence type="ECO:0000313" key="3">
    <source>
        <dbReference type="Proteomes" id="UP000177982"/>
    </source>
</evidence>
<feature type="transmembrane region" description="Helical" evidence="1">
    <location>
        <begin position="9"/>
        <end position="28"/>
    </location>
</feature>
<protein>
    <submittedName>
        <fullName evidence="2">Uncharacterized protein</fullName>
    </submittedName>
</protein>
<keyword evidence="1" id="KW-1133">Transmembrane helix</keyword>
<keyword evidence="1" id="KW-0812">Transmembrane</keyword>
<dbReference type="AlphaFoldDB" id="A0A1G2L8N0"/>
<dbReference type="EMBL" id="MHQO01000014">
    <property type="protein sequence ID" value="OHA07201.1"/>
    <property type="molecule type" value="Genomic_DNA"/>
</dbReference>
<dbReference type="Proteomes" id="UP000177982">
    <property type="component" value="Unassembled WGS sequence"/>
</dbReference>
<name>A0A1G2L8N0_9BACT</name>
<evidence type="ECO:0000313" key="2">
    <source>
        <dbReference type="EMBL" id="OHA07201.1"/>
    </source>
</evidence>
<organism evidence="2 3">
    <name type="scientific">Candidatus Sungbacteria bacterium RIFCSPLOWO2_01_FULL_47_10</name>
    <dbReference type="NCBI Taxonomy" id="1802276"/>
    <lineage>
        <taxon>Bacteria</taxon>
        <taxon>Candidatus Sungiibacteriota</taxon>
    </lineage>
</organism>
<reference evidence="2 3" key="1">
    <citation type="journal article" date="2016" name="Nat. Commun.">
        <title>Thousands of microbial genomes shed light on interconnected biogeochemical processes in an aquifer system.</title>
        <authorList>
            <person name="Anantharaman K."/>
            <person name="Brown C.T."/>
            <person name="Hug L.A."/>
            <person name="Sharon I."/>
            <person name="Castelle C.J."/>
            <person name="Probst A.J."/>
            <person name="Thomas B.C."/>
            <person name="Singh A."/>
            <person name="Wilkins M.J."/>
            <person name="Karaoz U."/>
            <person name="Brodie E.L."/>
            <person name="Williams K.H."/>
            <person name="Hubbard S.S."/>
            <person name="Banfield J.F."/>
        </authorList>
    </citation>
    <scope>NUCLEOTIDE SEQUENCE [LARGE SCALE GENOMIC DNA]</scope>
</reference>